<keyword evidence="4" id="KW-0175">Coiled coil</keyword>
<accession>A0ABS2GMZ6</accession>
<feature type="transmembrane region" description="Helical" evidence="5">
    <location>
        <begin position="187"/>
        <end position="208"/>
    </location>
</feature>
<dbReference type="EMBL" id="JACSNR010000003">
    <property type="protein sequence ID" value="MBM6922976.1"/>
    <property type="molecule type" value="Genomic_DNA"/>
</dbReference>
<evidence type="ECO:0000256" key="4">
    <source>
        <dbReference type="SAM" id="Coils"/>
    </source>
</evidence>
<evidence type="ECO:0000256" key="1">
    <source>
        <dbReference type="ARBA" id="ARBA00022553"/>
    </source>
</evidence>
<feature type="transmembrane region" description="Helical" evidence="5">
    <location>
        <begin position="62"/>
        <end position="82"/>
    </location>
</feature>
<proteinExistence type="predicted"/>
<keyword evidence="5" id="KW-0812">Transmembrane</keyword>
<feature type="coiled-coil region" evidence="4">
    <location>
        <begin position="220"/>
        <end position="250"/>
    </location>
</feature>
<feature type="transmembrane region" description="Helical" evidence="5">
    <location>
        <begin position="89"/>
        <end position="107"/>
    </location>
</feature>
<dbReference type="Pfam" id="PF14501">
    <property type="entry name" value="HATPase_c_5"/>
    <property type="match status" value="1"/>
</dbReference>
<keyword evidence="5" id="KW-0472">Membrane</keyword>
<sequence length="425" mass="48367">MDHVMFLLFRAYFITLMTVGMMASLTEFRFGRRKLLGIMAVYSAWVVGSSLALLYFGGELLLLRLFLITISAPATFLTYWAANDTPSQAVFNYMTQILLSVLAASVIRHITSVLGLSALMNILLMGIFYGTAIYLEWRFLRKPFRVLIQAIPAHWGILTLIPCVFCAYLIFVASWPGSYLDNPVQMIYAYAAVVPLVVVYIAVFRSLLGQYRIQMERQNAALLTVQISALREKLHEMEEVEERIRVQRHDLRHQLQTAAELLSRGDRESALNFLDTARKRLDERREIHWCRSPVLDAVFSSCFAQAQGQGVLVEAKISLPEQLPVDEGELAIVIANALENALHANLALPRENRRISCRMIGYPDLMLEIVNPFCTAVRFDEEGFPVSPKEGHGLGTQSIRYFCRKYGAVCHWETKDEQFVFRLIL</sequence>
<evidence type="ECO:0000313" key="8">
    <source>
        <dbReference type="Proteomes" id="UP000724149"/>
    </source>
</evidence>
<dbReference type="RefSeq" id="WP_204720202.1">
    <property type="nucleotide sequence ID" value="NZ_JACSNR010000003.1"/>
</dbReference>
<feature type="domain" description="Sensor histidine kinase NatK-like C-terminal" evidence="6">
    <location>
        <begin position="330"/>
        <end position="424"/>
    </location>
</feature>
<name>A0ABS2GMZ6_9FIRM</name>
<keyword evidence="5" id="KW-1133">Transmembrane helix</keyword>
<dbReference type="InterPro" id="IPR016120">
    <property type="entry name" value="Sig_transdc_His_kin_SpoOB"/>
</dbReference>
<evidence type="ECO:0000313" key="7">
    <source>
        <dbReference type="EMBL" id="MBM6922976.1"/>
    </source>
</evidence>
<keyword evidence="8" id="KW-1185">Reference proteome</keyword>
<keyword evidence="3" id="KW-0418">Kinase</keyword>
<keyword evidence="2" id="KW-0808">Transferase</keyword>
<feature type="transmembrane region" description="Helical" evidence="5">
    <location>
        <begin position="155"/>
        <end position="175"/>
    </location>
</feature>
<evidence type="ECO:0000256" key="3">
    <source>
        <dbReference type="ARBA" id="ARBA00022777"/>
    </source>
</evidence>
<dbReference type="SUPFAM" id="SSF55890">
    <property type="entry name" value="Sporulation response regulatory protein Spo0B"/>
    <property type="match status" value="1"/>
</dbReference>
<feature type="transmembrane region" description="Helical" evidence="5">
    <location>
        <begin position="35"/>
        <end position="56"/>
    </location>
</feature>
<feature type="transmembrane region" description="Helical" evidence="5">
    <location>
        <begin position="6"/>
        <end position="23"/>
    </location>
</feature>
<evidence type="ECO:0000256" key="5">
    <source>
        <dbReference type="SAM" id="Phobius"/>
    </source>
</evidence>
<organism evidence="7 8">
    <name type="scientific">Hydrogenoanaerobacterium saccharovorans</name>
    <dbReference type="NCBI Taxonomy" id="474960"/>
    <lineage>
        <taxon>Bacteria</taxon>
        <taxon>Bacillati</taxon>
        <taxon>Bacillota</taxon>
        <taxon>Clostridia</taxon>
        <taxon>Eubacteriales</taxon>
        <taxon>Oscillospiraceae</taxon>
        <taxon>Hydrogenoanaerobacterium</taxon>
    </lineage>
</organism>
<evidence type="ECO:0000256" key="2">
    <source>
        <dbReference type="ARBA" id="ARBA00022679"/>
    </source>
</evidence>
<dbReference type="InterPro" id="IPR032834">
    <property type="entry name" value="NatK-like_C"/>
</dbReference>
<comment type="caution">
    <text evidence="7">The sequence shown here is derived from an EMBL/GenBank/DDBJ whole genome shotgun (WGS) entry which is preliminary data.</text>
</comment>
<feature type="transmembrane region" description="Helical" evidence="5">
    <location>
        <begin position="113"/>
        <end position="135"/>
    </location>
</feature>
<dbReference type="Proteomes" id="UP000724149">
    <property type="component" value="Unassembled WGS sequence"/>
</dbReference>
<evidence type="ECO:0000259" key="6">
    <source>
        <dbReference type="Pfam" id="PF14501"/>
    </source>
</evidence>
<reference evidence="7 8" key="1">
    <citation type="journal article" date="2021" name="Sci. Rep.">
        <title>The distribution of antibiotic resistance genes in chicken gut microbiota commensals.</title>
        <authorList>
            <person name="Juricova H."/>
            <person name="Matiasovicova J."/>
            <person name="Kubasova T."/>
            <person name="Cejkova D."/>
            <person name="Rychlik I."/>
        </authorList>
    </citation>
    <scope>NUCLEOTIDE SEQUENCE [LARGE SCALE GENOMIC DNA]</scope>
    <source>
        <strain evidence="7 8">An564</strain>
    </source>
</reference>
<protein>
    <submittedName>
        <fullName evidence="7">GHKL domain-containing protein</fullName>
    </submittedName>
</protein>
<gene>
    <name evidence="7" type="ORF">H9X81_04620</name>
</gene>
<keyword evidence="1" id="KW-0597">Phosphoprotein</keyword>